<dbReference type="AlphaFoldDB" id="A0A6H5GQM6"/>
<organism evidence="2 3">
    <name type="scientific">Nesidiocoris tenuis</name>
    <dbReference type="NCBI Taxonomy" id="355587"/>
    <lineage>
        <taxon>Eukaryota</taxon>
        <taxon>Metazoa</taxon>
        <taxon>Ecdysozoa</taxon>
        <taxon>Arthropoda</taxon>
        <taxon>Hexapoda</taxon>
        <taxon>Insecta</taxon>
        <taxon>Pterygota</taxon>
        <taxon>Neoptera</taxon>
        <taxon>Paraneoptera</taxon>
        <taxon>Hemiptera</taxon>
        <taxon>Heteroptera</taxon>
        <taxon>Panheteroptera</taxon>
        <taxon>Cimicomorpha</taxon>
        <taxon>Miridae</taxon>
        <taxon>Dicyphina</taxon>
        <taxon>Nesidiocoris</taxon>
    </lineage>
</organism>
<sequence length="135" mass="15073">MFYSTQTRYRPDETCKICFADSRPYKTAGSPASAKKWKKRKRPAGEIEKAHISAIVYTISEKGTASMSGGGKPLPSISATHGFHEQVSFRDGEHNVGNRKPSTTASSSRWGIPRRAEIRPLPPRTFGKKKIRPRK</sequence>
<gene>
    <name evidence="2" type="ORF">NTEN_LOCUS9506</name>
</gene>
<dbReference type="EMBL" id="CADCXU010014361">
    <property type="protein sequence ID" value="CAB0004029.1"/>
    <property type="molecule type" value="Genomic_DNA"/>
</dbReference>
<proteinExistence type="predicted"/>
<protein>
    <submittedName>
        <fullName evidence="2">Uncharacterized protein</fullName>
    </submittedName>
</protein>
<feature type="region of interest" description="Disordered" evidence="1">
    <location>
        <begin position="89"/>
        <end position="135"/>
    </location>
</feature>
<evidence type="ECO:0000313" key="3">
    <source>
        <dbReference type="Proteomes" id="UP000479000"/>
    </source>
</evidence>
<accession>A0A6H5GQM6</accession>
<feature type="compositionally biased region" description="Basic residues" evidence="1">
    <location>
        <begin position="126"/>
        <end position="135"/>
    </location>
</feature>
<evidence type="ECO:0000313" key="2">
    <source>
        <dbReference type="EMBL" id="CAB0004029.1"/>
    </source>
</evidence>
<feature type="region of interest" description="Disordered" evidence="1">
    <location>
        <begin position="25"/>
        <end position="45"/>
    </location>
</feature>
<evidence type="ECO:0000256" key="1">
    <source>
        <dbReference type="SAM" id="MobiDB-lite"/>
    </source>
</evidence>
<dbReference type="Proteomes" id="UP000479000">
    <property type="component" value="Unassembled WGS sequence"/>
</dbReference>
<feature type="compositionally biased region" description="Polar residues" evidence="1">
    <location>
        <begin position="100"/>
        <end position="109"/>
    </location>
</feature>
<name>A0A6H5GQM6_9HEMI</name>
<keyword evidence="3" id="KW-1185">Reference proteome</keyword>
<reference evidence="2 3" key="1">
    <citation type="submission" date="2020-02" db="EMBL/GenBank/DDBJ databases">
        <authorList>
            <person name="Ferguson B K."/>
        </authorList>
    </citation>
    <scope>NUCLEOTIDE SEQUENCE [LARGE SCALE GENOMIC DNA]</scope>
</reference>